<dbReference type="InterPro" id="IPR036259">
    <property type="entry name" value="MFS_trans_sf"/>
</dbReference>
<dbReference type="WBParaSite" id="TCNE_0001748901-mRNA-1">
    <property type="protein sequence ID" value="TCNE_0001748901-mRNA-1"/>
    <property type="gene ID" value="TCNE_0001748901"/>
</dbReference>
<dbReference type="SUPFAM" id="SSF103473">
    <property type="entry name" value="MFS general substrate transporter"/>
    <property type="match status" value="1"/>
</dbReference>
<evidence type="ECO:0000256" key="4">
    <source>
        <dbReference type="ARBA" id="ARBA00023136"/>
    </source>
</evidence>
<feature type="transmembrane region" description="Helical" evidence="5">
    <location>
        <begin position="135"/>
        <end position="154"/>
    </location>
</feature>
<sequence>MGVEMQNTKSIDDIQTLGWYSAYICILAEILFITQVGNVNYMVYAGLAPTDISCEPSNSSKMVSVELPCDPNETNSSSCTSLSQPQPQFYSVNIEFGYVCDDTKYIKLSISYQMIGIIVGSILFGQLSDSFGRKWPLIICLIGCAISDFISSIATDLLTLTVYRAVALFFTGGETAFIHESPRWLIQKGKTDEAHEVIKKLVTFNNGPKISDDVVSDVISKENAAAAISAGKTNFYVYHLFCTAQLTIYTLIFSFSYISTSIVNYGIFFNMAKLPGSVYANNIFIGLTRYKLLIIIIIKKSEEYANVMRISVLTISIMTSHLYIGNNISSNELFPTPIRNAAFSFLQVVNRTGVAIAPQLFLLGAYWIAAPYLAMLLLVGTDLALYQIFIPESKGRPLKDSMPPVEERFFSKKFKTTSDENKYPKDEKKCAMESCV</sequence>
<protein>
    <submittedName>
        <fullName evidence="8">MFS domain-containing protein</fullName>
    </submittedName>
</protein>
<evidence type="ECO:0000256" key="1">
    <source>
        <dbReference type="ARBA" id="ARBA00004141"/>
    </source>
</evidence>
<feature type="transmembrane region" description="Helical" evidence="5">
    <location>
        <begin position="110"/>
        <end position="128"/>
    </location>
</feature>
<evidence type="ECO:0000256" key="2">
    <source>
        <dbReference type="ARBA" id="ARBA00022692"/>
    </source>
</evidence>
<dbReference type="PANTHER" id="PTHR24064">
    <property type="entry name" value="SOLUTE CARRIER FAMILY 22 MEMBER"/>
    <property type="match status" value="1"/>
</dbReference>
<dbReference type="InterPro" id="IPR005828">
    <property type="entry name" value="MFS_sugar_transport-like"/>
</dbReference>
<feature type="transmembrane region" description="Helical" evidence="5">
    <location>
        <begin position="235"/>
        <end position="258"/>
    </location>
</feature>
<keyword evidence="4 5" id="KW-0472">Membrane</keyword>
<accession>A0A183V9R8</accession>
<feature type="transmembrane region" description="Helical" evidence="5">
    <location>
        <begin position="365"/>
        <end position="389"/>
    </location>
</feature>
<feature type="transmembrane region" description="Helical" evidence="5">
    <location>
        <begin position="307"/>
        <end position="324"/>
    </location>
</feature>
<feature type="transmembrane region" description="Helical" evidence="5">
    <location>
        <begin position="278"/>
        <end position="298"/>
    </location>
</feature>
<dbReference type="EMBL" id="UYWY01024494">
    <property type="protein sequence ID" value="VDM48811.1"/>
    <property type="molecule type" value="Genomic_DNA"/>
</dbReference>
<dbReference type="Proteomes" id="UP000050794">
    <property type="component" value="Unassembled WGS sequence"/>
</dbReference>
<dbReference type="Gene3D" id="1.20.1250.20">
    <property type="entry name" value="MFS general substrate transporter like domains"/>
    <property type="match status" value="2"/>
</dbReference>
<dbReference type="AlphaFoldDB" id="A0A183V9R8"/>
<name>A0A183V9R8_TOXCA</name>
<evidence type="ECO:0000256" key="3">
    <source>
        <dbReference type="ARBA" id="ARBA00022989"/>
    </source>
</evidence>
<evidence type="ECO:0000313" key="7">
    <source>
        <dbReference type="Proteomes" id="UP000050794"/>
    </source>
</evidence>
<evidence type="ECO:0000313" key="8">
    <source>
        <dbReference type="WBParaSite" id="TCNE_0001748901-mRNA-1"/>
    </source>
</evidence>
<comment type="subcellular location">
    <subcellularLocation>
        <location evidence="1">Membrane</location>
        <topology evidence="1">Multi-pass membrane protein</topology>
    </subcellularLocation>
</comment>
<dbReference type="GO" id="GO:0022857">
    <property type="term" value="F:transmembrane transporter activity"/>
    <property type="evidence" value="ECO:0007669"/>
    <property type="project" value="InterPro"/>
</dbReference>
<reference evidence="8" key="1">
    <citation type="submission" date="2016-06" db="UniProtKB">
        <authorList>
            <consortium name="WormBaseParasite"/>
        </authorList>
    </citation>
    <scope>IDENTIFICATION</scope>
</reference>
<organism evidence="7 8">
    <name type="scientific">Toxocara canis</name>
    <name type="common">Canine roundworm</name>
    <dbReference type="NCBI Taxonomy" id="6265"/>
    <lineage>
        <taxon>Eukaryota</taxon>
        <taxon>Metazoa</taxon>
        <taxon>Ecdysozoa</taxon>
        <taxon>Nematoda</taxon>
        <taxon>Chromadorea</taxon>
        <taxon>Rhabditida</taxon>
        <taxon>Spirurina</taxon>
        <taxon>Ascaridomorpha</taxon>
        <taxon>Ascaridoidea</taxon>
        <taxon>Toxocaridae</taxon>
        <taxon>Toxocara</taxon>
    </lineage>
</organism>
<dbReference type="Pfam" id="PF00083">
    <property type="entry name" value="Sugar_tr"/>
    <property type="match status" value="1"/>
</dbReference>
<evidence type="ECO:0000313" key="6">
    <source>
        <dbReference type="EMBL" id="VDM48811.1"/>
    </source>
</evidence>
<proteinExistence type="predicted"/>
<keyword evidence="3 5" id="KW-1133">Transmembrane helix</keyword>
<keyword evidence="7" id="KW-1185">Reference proteome</keyword>
<gene>
    <name evidence="6" type="ORF">TCNE_LOCUS17490</name>
</gene>
<dbReference type="GO" id="GO:0016020">
    <property type="term" value="C:membrane"/>
    <property type="evidence" value="ECO:0007669"/>
    <property type="project" value="UniProtKB-SubCell"/>
</dbReference>
<keyword evidence="2 5" id="KW-0812">Transmembrane</keyword>
<evidence type="ECO:0000256" key="5">
    <source>
        <dbReference type="SAM" id="Phobius"/>
    </source>
</evidence>
<reference evidence="6 7" key="2">
    <citation type="submission" date="2018-11" db="EMBL/GenBank/DDBJ databases">
        <authorList>
            <consortium name="Pathogen Informatics"/>
        </authorList>
    </citation>
    <scope>NUCLEOTIDE SEQUENCE [LARGE SCALE GENOMIC DNA]</scope>
</reference>